<gene>
    <name evidence="1" type="ORF">H9784_02350</name>
</gene>
<proteinExistence type="predicted"/>
<name>A0A9D2KP54_9BACT</name>
<dbReference type="EMBL" id="DWZD01000016">
    <property type="protein sequence ID" value="HJA78402.1"/>
    <property type="molecule type" value="Genomic_DNA"/>
</dbReference>
<dbReference type="Pfam" id="PF11731">
    <property type="entry name" value="Cdd1"/>
    <property type="match status" value="1"/>
</dbReference>
<reference evidence="1" key="1">
    <citation type="journal article" date="2021" name="PeerJ">
        <title>Extensive microbial diversity within the chicken gut microbiome revealed by metagenomics and culture.</title>
        <authorList>
            <person name="Gilroy R."/>
            <person name="Ravi A."/>
            <person name="Getino M."/>
            <person name="Pursley I."/>
            <person name="Horton D.L."/>
            <person name="Alikhan N.F."/>
            <person name="Baker D."/>
            <person name="Gharbi K."/>
            <person name="Hall N."/>
            <person name="Watson M."/>
            <person name="Adriaenssens E.M."/>
            <person name="Foster-Nyarko E."/>
            <person name="Jarju S."/>
            <person name="Secka A."/>
            <person name="Antonio M."/>
            <person name="Oren A."/>
            <person name="Chaudhuri R.R."/>
            <person name="La Ragione R."/>
            <person name="Hildebrand F."/>
            <person name="Pallen M.J."/>
        </authorList>
    </citation>
    <scope>NUCLEOTIDE SEQUENCE</scope>
    <source>
        <strain evidence="1">5032</strain>
    </source>
</reference>
<evidence type="ECO:0000313" key="1">
    <source>
        <dbReference type="EMBL" id="HJA78402.1"/>
    </source>
</evidence>
<comment type="caution">
    <text evidence="1">The sequence shown here is derived from an EMBL/GenBank/DDBJ whole genome shotgun (WGS) entry which is preliminary data.</text>
</comment>
<accession>A0A9D2KP54</accession>
<protein>
    <submittedName>
        <fullName evidence="1">Helix-hairpin-helix domain-containing protein</fullName>
    </submittedName>
</protein>
<dbReference type="AlphaFoldDB" id="A0A9D2KP54"/>
<dbReference type="Proteomes" id="UP000823821">
    <property type="component" value="Unassembled WGS sequence"/>
</dbReference>
<organism evidence="1 2">
    <name type="scientific">Candidatus Desulfovibrio intestinavium</name>
    <dbReference type="NCBI Taxonomy" id="2838534"/>
    <lineage>
        <taxon>Bacteria</taxon>
        <taxon>Pseudomonadati</taxon>
        <taxon>Thermodesulfobacteriota</taxon>
        <taxon>Desulfovibrionia</taxon>
        <taxon>Desulfovibrionales</taxon>
        <taxon>Desulfovibrionaceae</taxon>
        <taxon>Desulfovibrio</taxon>
    </lineage>
</organism>
<evidence type="ECO:0000313" key="2">
    <source>
        <dbReference type="Proteomes" id="UP000823821"/>
    </source>
</evidence>
<sequence>MAAPLPDVTPLRPGLFRSCGSALTADLHALGITCVGEVRRAEPDALYATLCRLSGPQDICVLDQLRCVVEQARDPACPPEWRDWFWWSRRRKADDVPLLSPVPEDAHAR</sequence>
<dbReference type="InterPro" id="IPR021725">
    <property type="entry name" value="Cdd1"/>
</dbReference>
<reference evidence="1" key="2">
    <citation type="submission" date="2021-04" db="EMBL/GenBank/DDBJ databases">
        <authorList>
            <person name="Gilroy R."/>
        </authorList>
    </citation>
    <scope>NUCLEOTIDE SEQUENCE</scope>
    <source>
        <strain evidence="1">5032</strain>
    </source>
</reference>